<comment type="catalytic activity">
    <reaction evidence="2">
        <text>glycyl-tRNA(Ala) + H2O = tRNA(Ala) + glycine + H(+)</text>
        <dbReference type="Rhea" id="RHEA:53744"/>
        <dbReference type="Rhea" id="RHEA-COMP:9657"/>
        <dbReference type="Rhea" id="RHEA-COMP:13640"/>
        <dbReference type="ChEBI" id="CHEBI:15377"/>
        <dbReference type="ChEBI" id="CHEBI:15378"/>
        <dbReference type="ChEBI" id="CHEBI:57305"/>
        <dbReference type="ChEBI" id="CHEBI:78442"/>
        <dbReference type="ChEBI" id="CHEBI:78522"/>
    </reaction>
</comment>
<comment type="catalytic activity">
    <reaction evidence="2">
        <text>a D-aminoacyl-tRNA + H2O = a tRNA + a D-alpha-amino acid + H(+)</text>
        <dbReference type="Rhea" id="RHEA:13953"/>
        <dbReference type="Rhea" id="RHEA-COMP:10123"/>
        <dbReference type="Rhea" id="RHEA-COMP:10124"/>
        <dbReference type="ChEBI" id="CHEBI:15377"/>
        <dbReference type="ChEBI" id="CHEBI:15378"/>
        <dbReference type="ChEBI" id="CHEBI:59871"/>
        <dbReference type="ChEBI" id="CHEBI:78442"/>
        <dbReference type="ChEBI" id="CHEBI:79333"/>
        <dbReference type="EC" id="3.1.1.96"/>
    </reaction>
</comment>
<dbReference type="EC" id="3.1.1.-" evidence="2"/>
<organism evidence="3 4">
    <name type="scientific">Longimonas halophila</name>
    <dbReference type="NCBI Taxonomy" id="1469170"/>
    <lineage>
        <taxon>Bacteria</taxon>
        <taxon>Pseudomonadati</taxon>
        <taxon>Rhodothermota</taxon>
        <taxon>Rhodothermia</taxon>
        <taxon>Rhodothermales</taxon>
        <taxon>Salisaetaceae</taxon>
        <taxon>Longimonas</taxon>
    </lineage>
</organism>
<dbReference type="InterPro" id="IPR023509">
    <property type="entry name" value="DTD-like_sf"/>
</dbReference>
<dbReference type="AlphaFoldDB" id="A0A2H3NI78"/>
<sequence length="151" mass="16234">MIALVQRVSKASVRVEGDTIGAIDNGLLILLGVHKNDTRTQAEDLAHQCAHLRIFSDDDGRMNHALLDTGGAALVVPQFTLCGDTSSGHRPSFTDVAPPDRAKSLYQHFVADLSELLGQPVPTGEFGAMMEVDLVNDGPVTFWLDEPGPED</sequence>
<evidence type="ECO:0000313" key="3">
    <source>
        <dbReference type="EMBL" id="PEN05001.1"/>
    </source>
</evidence>
<dbReference type="PANTHER" id="PTHR10472">
    <property type="entry name" value="D-TYROSYL-TRNA TYR DEACYLASE"/>
    <property type="match status" value="1"/>
</dbReference>
<comment type="domain">
    <text evidence="2">A Gly-cisPro motif from one monomer fits into the active site of the other monomer to allow specific chiral rejection of L-amino acids.</text>
</comment>
<comment type="function">
    <text evidence="2">An aminoacyl-tRNA editing enzyme that deacylates mischarged D-aminoacyl-tRNAs. Also deacylates mischarged glycyl-tRNA(Ala), protecting cells against glycine mischarging by AlaRS. Acts via tRNA-based rather than protein-based catalysis; rejects L-amino acids rather than detecting D-amino acids in the active site. By recycling D-aminoacyl-tRNA to D-amino acids and free tRNA molecules, this enzyme counteracts the toxicity associated with the formation of D-aminoacyl-tRNA entities in vivo and helps enforce protein L-homochirality.</text>
</comment>
<keyword evidence="2" id="KW-0694">RNA-binding</keyword>
<dbReference type="Pfam" id="PF02580">
    <property type="entry name" value="Tyr_Deacylase"/>
    <property type="match status" value="1"/>
</dbReference>
<comment type="caution">
    <text evidence="3">The sequence shown here is derived from an EMBL/GenBank/DDBJ whole genome shotgun (WGS) entry which is preliminary data.</text>
</comment>
<dbReference type="PANTHER" id="PTHR10472:SF5">
    <property type="entry name" value="D-AMINOACYL-TRNA DEACYLASE 1"/>
    <property type="match status" value="1"/>
</dbReference>
<proteinExistence type="inferred from homology"/>
<dbReference type="InterPro" id="IPR003732">
    <property type="entry name" value="Daa-tRNA_deacyls_DTD"/>
</dbReference>
<dbReference type="EC" id="3.1.1.96" evidence="2"/>
<dbReference type="Proteomes" id="UP000221024">
    <property type="component" value="Unassembled WGS sequence"/>
</dbReference>
<dbReference type="OrthoDB" id="9801395at2"/>
<dbReference type="GO" id="GO:0043908">
    <property type="term" value="F:Ser(Gly)-tRNA(Ala) hydrolase activity"/>
    <property type="evidence" value="ECO:0007669"/>
    <property type="project" value="UniProtKB-UniRule"/>
</dbReference>
<dbReference type="HAMAP" id="MF_00518">
    <property type="entry name" value="Deacylase_Dtd"/>
    <property type="match status" value="1"/>
</dbReference>
<dbReference type="FunFam" id="3.50.80.10:FF:000001">
    <property type="entry name" value="D-aminoacyl-tRNA deacylase"/>
    <property type="match status" value="1"/>
</dbReference>
<evidence type="ECO:0000256" key="2">
    <source>
        <dbReference type="HAMAP-Rule" id="MF_00518"/>
    </source>
</evidence>
<keyword evidence="2" id="KW-0963">Cytoplasm</keyword>
<dbReference type="GO" id="GO:0051500">
    <property type="term" value="F:D-tyrosyl-tRNA(Tyr) deacylase activity"/>
    <property type="evidence" value="ECO:0007669"/>
    <property type="project" value="TreeGrafter"/>
</dbReference>
<keyword evidence="2" id="KW-0378">Hydrolase</keyword>
<protein>
    <recommendedName>
        <fullName evidence="2">D-aminoacyl-tRNA deacylase</fullName>
        <shortName evidence="2">DTD</shortName>
        <ecNumber evidence="2">3.1.1.96</ecNumber>
    </recommendedName>
    <alternativeName>
        <fullName evidence="2">Gly-tRNA(Ala) deacylase</fullName>
        <ecNumber evidence="2">3.1.1.-</ecNumber>
    </alternativeName>
</protein>
<dbReference type="GO" id="GO:0000049">
    <property type="term" value="F:tRNA binding"/>
    <property type="evidence" value="ECO:0007669"/>
    <property type="project" value="UniProtKB-UniRule"/>
</dbReference>
<dbReference type="EMBL" id="PDEP01000018">
    <property type="protein sequence ID" value="PEN05001.1"/>
    <property type="molecule type" value="Genomic_DNA"/>
</dbReference>
<dbReference type="GO" id="GO:0005737">
    <property type="term" value="C:cytoplasm"/>
    <property type="evidence" value="ECO:0007669"/>
    <property type="project" value="UniProtKB-SubCell"/>
</dbReference>
<comment type="subcellular location">
    <subcellularLocation>
        <location evidence="2">Cytoplasm</location>
    </subcellularLocation>
</comment>
<dbReference type="NCBIfam" id="TIGR00256">
    <property type="entry name" value="D-aminoacyl-tRNA deacylase"/>
    <property type="match status" value="1"/>
</dbReference>
<reference evidence="3 4" key="1">
    <citation type="submission" date="2017-10" db="EMBL/GenBank/DDBJ databases">
        <title>Draft genome of Longimonas halophila.</title>
        <authorList>
            <person name="Goh K.M."/>
            <person name="Shamsir M.S."/>
            <person name="Lim S.W."/>
        </authorList>
    </citation>
    <scope>NUCLEOTIDE SEQUENCE [LARGE SCALE GENOMIC DNA]</scope>
    <source>
        <strain evidence="3 4">KCTC 42399</strain>
    </source>
</reference>
<evidence type="ECO:0000313" key="4">
    <source>
        <dbReference type="Proteomes" id="UP000221024"/>
    </source>
</evidence>
<comment type="subunit">
    <text evidence="2">Homodimer.</text>
</comment>
<comment type="similarity">
    <text evidence="1 2">Belongs to the DTD family.</text>
</comment>
<evidence type="ECO:0000256" key="1">
    <source>
        <dbReference type="ARBA" id="ARBA00009673"/>
    </source>
</evidence>
<keyword evidence="2" id="KW-0820">tRNA-binding</keyword>
<dbReference type="GO" id="GO:0019478">
    <property type="term" value="P:D-amino acid catabolic process"/>
    <property type="evidence" value="ECO:0007669"/>
    <property type="project" value="UniProtKB-UniRule"/>
</dbReference>
<dbReference type="GO" id="GO:0106026">
    <property type="term" value="F:Gly-tRNA(Ala) deacylase activity"/>
    <property type="evidence" value="ECO:0007669"/>
    <property type="project" value="UniProtKB-UniRule"/>
</dbReference>
<accession>A0A2H3NI78</accession>
<keyword evidence="4" id="KW-1185">Reference proteome</keyword>
<gene>
    <name evidence="2" type="primary">dtd</name>
    <name evidence="3" type="ORF">CRI93_14160</name>
</gene>
<name>A0A2H3NI78_9BACT</name>
<dbReference type="RefSeq" id="WP_098063300.1">
    <property type="nucleotide sequence ID" value="NZ_PDEP01000018.1"/>
</dbReference>
<dbReference type="SUPFAM" id="SSF69500">
    <property type="entry name" value="DTD-like"/>
    <property type="match status" value="1"/>
</dbReference>
<dbReference type="Gene3D" id="3.50.80.10">
    <property type="entry name" value="D-tyrosyl-tRNA(Tyr) deacylase"/>
    <property type="match status" value="1"/>
</dbReference>
<feature type="short sequence motif" description="Gly-cisPro motif, important for rejection of L-amino acids" evidence="2">
    <location>
        <begin position="138"/>
        <end position="139"/>
    </location>
</feature>